<dbReference type="EMBL" id="VYQE01000003">
    <property type="protein sequence ID" value="KAA9007981.1"/>
    <property type="molecule type" value="Genomic_DNA"/>
</dbReference>
<dbReference type="InterPro" id="IPR050072">
    <property type="entry name" value="Peptidase_M20A"/>
</dbReference>
<organism evidence="11 12">
    <name type="scientific">Histidinibacterium aquaticum</name>
    <dbReference type="NCBI Taxonomy" id="2613962"/>
    <lineage>
        <taxon>Bacteria</taxon>
        <taxon>Pseudomonadati</taxon>
        <taxon>Pseudomonadota</taxon>
        <taxon>Alphaproteobacteria</taxon>
        <taxon>Rhodobacterales</taxon>
        <taxon>Paracoccaceae</taxon>
        <taxon>Histidinibacterium</taxon>
    </lineage>
</organism>
<dbReference type="SUPFAM" id="SSF53187">
    <property type="entry name" value="Zn-dependent exopeptidases"/>
    <property type="match status" value="1"/>
</dbReference>
<dbReference type="Gene3D" id="3.40.630.10">
    <property type="entry name" value="Zn peptidases"/>
    <property type="match status" value="1"/>
</dbReference>
<dbReference type="GO" id="GO:0006526">
    <property type="term" value="P:L-arginine biosynthetic process"/>
    <property type="evidence" value="ECO:0007669"/>
    <property type="project" value="UniProtKB-KW"/>
</dbReference>
<keyword evidence="7 11" id="KW-0378">Hydrolase</keyword>
<evidence type="ECO:0000313" key="11">
    <source>
        <dbReference type="EMBL" id="KAA9007981.1"/>
    </source>
</evidence>
<dbReference type="GO" id="GO:0046872">
    <property type="term" value="F:metal ion binding"/>
    <property type="evidence" value="ECO:0007669"/>
    <property type="project" value="UniProtKB-KW"/>
</dbReference>
<gene>
    <name evidence="11" type="primary">argE</name>
    <name evidence="11" type="ORF">F3S47_10730</name>
</gene>
<evidence type="ECO:0000259" key="10">
    <source>
        <dbReference type="Pfam" id="PF07687"/>
    </source>
</evidence>
<evidence type="ECO:0000256" key="3">
    <source>
        <dbReference type="ARBA" id="ARBA00022490"/>
    </source>
</evidence>
<protein>
    <submittedName>
        <fullName evidence="11">Acetylornithine deacetylase</fullName>
        <ecNumber evidence="11">3.5.1.16</ecNumber>
    </submittedName>
</protein>
<dbReference type="NCBIfam" id="NF005710">
    <property type="entry name" value="PRK07522.1"/>
    <property type="match status" value="1"/>
</dbReference>
<dbReference type="InterPro" id="IPR011650">
    <property type="entry name" value="Peptidase_M20_dimer"/>
</dbReference>
<proteinExistence type="inferred from homology"/>
<dbReference type="PROSITE" id="PS00759">
    <property type="entry name" value="ARGE_DAPE_CPG2_2"/>
    <property type="match status" value="1"/>
</dbReference>
<name>A0A5J5GIE7_9RHOB</name>
<dbReference type="CDD" id="cd03894">
    <property type="entry name" value="M20_ArgE"/>
    <property type="match status" value="1"/>
</dbReference>
<dbReference type="Pfam" id="PF01546">
    <property type="entry name" value="Peptidase_M20"/>
    <property type="match status" value="1"/>
</dbReference>
<evidence type="ECO:0000256" key="6">
    <source>
        <dbReference type="ARBA" id="ARBA00022723"/>
    </source>
</evidence>
<evidence type="ECO:0000256" key="4">
    <source>
        <dbReference type="ARBA" id="ARBA00022571"/>
    </source>
</evidence>
<feature type="domain" description="Peptidase M20 dimerisation" evidence="10">
    <location>
        <begin position="174"/>
        <end position="284"/>
    </location>
</feature>
<dbReference type="RefSeq" id="WP_150445264.1">
    <property type="nucleotide sequence ID" value="NZ_VYQE01000003.1"/>
</dbReference>
<dbReference type="Pfam" id="PF07687">
    <property type="entry name" value="M20_dimer"/>
    <property type="match status" value="1"/>
</dbReference>
<comment type="caution">
    <text evidence="11">The sequence shown here is derived from an EMBL/GenBank/DDBJ whole genome shotgun (WGS) entry which is preliminary data.</text>
</comment>
<comment type="similarity">
    <text evidence="2">Belongs to the peptidase M20A family. ArgE subfamily.</text>
</comment>
<keyword evidence="6" id="KW-0479">Metal-binding</keyword>
<comment type="cofactor">
    <cofactor evidence="1">
        <name>Zn(2+)</name>
        <dbReference type="ChEBI" id="CHEBI:29105"/>
    </cofactor>
</comment>
<dbReference type="InterPro" id="IPR036264">
    <property type="entry name" value="Bact_exopeptidase_dim_dom"/>
</dbReference>
<dbReference type="EC" id="3.5.1.16" evidence="11"/>
<evidence type="ECO:0000256" key="1">
    <source>
        <dbReference type="ARBA" id="ARBA00001947"/>
    </source>
</evidence>
<dbReference type="AlphaFoldDB" id="A0A5J5GIE7"/>
<dbReference type="PANTHER" id="PTHR43808">
    <property type="entry name" value="ACETYLORNITHINE DEACETYLASE"/>
    <property type="match status" value="1"/>
</dbReference>
<evidence type="ECO:0000256" key="9">
    <source>
        <dbReference type="ARBA" id="ARBA00023285"/>
    </source>
</evidence>
<dbReference type="PANTHER" id="PTHR43808:SF31">
    <property type="entry name" value="N-ACETYL-L-CITRULLINE DEACETYLASE"/>
    <property type="match status" value="1"/>
</dbReference>
<sequence>MTDLATTIRHLDRLVGYPTVSSESNLELIEHVAGLLRDQGARVEVYRDDSGAKANLWGTFGPDRDGGIVLSGHTDVVPVEGQDWTTEPFRLTETAEGLTGRGTCDMKGFIACCLAMAPRLAEAATERPVHFAFTHDEEVGCLGGQALMEQLAEREIRPGLAIIGEPTLMQVIEGHKGCCEYTTRFHGLAGHGSAPDRGVNAVAFATRYAGRLLEIAEELRGEAPSDSRFDPPWTTINIGRLAGGFVHNVIPEEAELDWEMRPVIWSDKDRVKGAINRYADEVLLPAMQAVHPEAGIRTETVGEVPGLEPMDDNAARDLVSELTGANGAETVPFGTEAGLFQALGCSAVVCGPGSIAQAHKPDEYIAPEQLEACLGFLDRLADRLG</sequence>
<keyword evidence="5" id="KW-0028">Amino-acid biosynthesis</keyword>
<dbReference type="Gene3D" id="3.30.70.360">
    <property type="match status" value="1"/>
</dbReference>
<dbReference type="InterPro" id="IPR001261">
    <property type="entry name" value="ArgE/DapE_CS"/>
</dbReference>
<keyword evidence="4" id="KW-0055">Arginine biosynthesis</keyword>
<evidence type="ECO:0000313" key="12">
    <source>
        <dbReference type="Proteomes" id="UP000326554"/>
    </source>
</evidence>
<keyword evidence="12" id="KW-1185">Reference proteome</keyword>
<accession>A0A5J5GIE7</accession>
<keyword evidence="8" id="KW-0862">Zinc</keyword>
<dbReference type="GO" id="GO:0008777">
    <property type="term" value="F:acetylornithine deacetylase activity"/>
    <property type="evidence" value="ECO:0007669"/>
    <property type="project" value="UniProtKB-EC"/>
</dbReference>
<reference evidence="11 12" key="1">
    <citation type="submission" date="2019-09" db="EMBL/GenBank/DDBJ databases">
        <authorList>
            <person name="Park J.-S."/>
            <person name="Choi H.-J."/>
        </authorList>
    </citation>
    <scope>NUCLEOTIDE SEQUENCE [LARGE SCALE GENOMIC DNA]</scope>
    <source>
        <strain evidence="11 12">176SS1-4</strain>
    </source>
</reference>
<dbReference type="NCBIfam" id="TIGR01892">
    <property type="entry name" value="AcOrn-deacetyl"/>
    <property type="match status" value="1"/>
</dbReference>
<dbReference type="Proteomes" id="UP000326554">
    <property type="component" value="Unassembled WGS sequence"/>
</dbReference>
<keyword evidence="9" id="KW-0170">Cobalt</keyword>
<evidence type="ECO:0000256" key="5">
    <source>
        <dbReference type="ARBA" id="ARBA00022605"/>
    </source>
</evidence>
<evidence type="ECO:0000256" key="2">
    <source>
        <dbReference type="ARBA" id="ARBA00005691"/>
    </source>
</evidence>
<evidence type="ECO:0000256" key="8">
    <source>
        <dbReference type="ARBA" id="ARBA00022833"/>
    </source>
</evidence>
<evidence type="ECO:0000256" key="7">
    <source>
        <dbReference type="ARBA" id="ARBA00022801"/>
    </source>
</evidence>
<dbReference type="InterPro" id="IPR002933">
    <property type="entry name" value="Peptidase_M20"/>
</dbReference>
<dbReference type="SUPFAM" id="SSF55031">
    <property type="entry name" value="Bacterial exopeptidase dimerisation domain"/>
    <property type="match status" value="1"/>
</dbReference>
<keyword evidence="3" id="KW-0963">Cytoplasm</keyword>
<dbReference type="InterPro" id="IPR010169">
    <property type="entry name" value="AcOrn-deacetyl"/>
</dbReference>